<dbReference type="EMBL" id="SMYL01000003">
    <property type="protein sequence ID" value="TDK66563.1"/>
    <property type="molecule type" value="Genomic_DNA"/>
</dbReference>
<dbReference type="Proteomes" id="UP000294829">
    <property type="component" value="Unassembled WGS sequence"/>
</dbReference>
<dbReference type="PANTHER" id="PTHR10815">
    <property type="entry name" value="METHYLATED-DNA--PROTEIN-CYSTEINE METHYLTRANSFERASE"/>
    <property type="match status" value="1"/>
</dbReference>
<dbReference type="Gene3D" id="1.10.10.10">
    <property type="entry name" value="Winged helix-like DNA-binding domain superfamily/Winged helix DNA-binding domain"/>
    <property type="match status" value="1"/>
</dbReference>
<dbReference type="InterPro" id="IPR036388">
    <property type="entry name" value="WH-like_DNA-bd_sf"/>
</dbReference>
<dbReference type="GO" id="GO:0032259">
    <property type="term" value="P:methylation"/>
    <property type="evidence" value="ECO:0007669"/>
    <property type="project" value="UniProtKB-KW"/>
</dbReference>
<dbReference type="NCBIfam" id="TIGR00589">
    <property type="entry name" value="ogt"/>
    <property type="match status" value="1"/>
</dbReference>
<evidence type="ECO:0000259" key="2">
    <source>
        <dbReference type="Pfam" id="PF01035"/>
    </source>
</evidence>
<keyword evidence="3" id="KW-0489">Methyltransferase</keyword>
<dbReference type="CDD" id="cd06445">
    <property type="entry name" value="ATase"/>
    <property type="match status" value="1"/>
</dbReference>
<name>A0A4R5W2I6_9BURK</name>
<comment type="caution">
    <text evidence="3">The sequence shown here is derived from an EMBL/GenBank/DDBJ whole genome shotgun (WGS) entry which is preliminary data.</text>
</comment>
<dbReference type="InterPro" id="IPR036631">
    <property type="entry name" value="MGMT_N_sf"/>
</dbReference>
<reference evidence="3 4" key="1">
    <citation type="submission" date="2019-03" db="EMBL/GenBank/DDBJ databases">
        <title>Sapientia aquatica gen. nov., sp. nov., isolated from a crater lake.</title>
        <authorList>
            <person name="Felfoldi T."/>
            <person name="Szabo A."/>
            <person name="Toth E."/>
            <person name="Schumann P."/>
            <person name="Keki Z."/>
            <person name="Marialigeti K."/>
            <person name="Mathe I."/>
        </authorList>
    </citation>
    <scope>NUCLEOTIDE SEQUENCE [LARGE SCALE GENOMIC DNA]</scope>
    <source>
        <strain evidence="3 4">SA-152</strain>
    </source>
</reference>
<dbReference type="RefSeq" id="WP_133327572.1">
    <property type="nucleotide sequence ID" value="NZ_SMYL01000003.1"/>
</dbReference>
<feature type="domain" description="Methylated-DNA-[protein]-cysteine S-methyltransferase DNA binding" evidence="2">
    <location>
        <begin position="76"/>
        <end position="159"/>
    </location>
</feature>
<evidence type="ECO:0000256" key="1">
    <source>
        <dbReference type="ARBA" id="ARBA00022763"/>
    </source>
</evidence>
<keyword evidence="3" id="KW-0808">Transferase</keyword>
<dbReference type="AlphaFoldDB" id="A0A4R5W2I6"/>
<evidence type="ECO:0000313" key="3">
    <source>
        <dbReference type="EMBL" id="TDK66563.1"/>
    </source>
</evidence>
<organism evidence="3 4">
    <name type="scientific">Sapientia aquatica</name>
    <dbReference type="NCBI Taxonomy" id="1549640"/>
    <lineage>
        <taxon>Bacteria</taxon>
        <taxon>Pseudomonadati</taxon>
        <taxon>Pseudomonadota</taxon>
        <taxon>Betaproteobacteria</taxon>
        <taxon>Burkholderiales</taxon>
        <taxon>Oxalobacteraceae</taxon>
        <taxon>Sapientia</taxon>
    </lineage>
</organism>
<keyword evidence="1" id="KW-0227">DNA damage</keyword>
<dbReference type="GO" id="GO:0003908">
    <property type="term" value="F:methylated-DNA-[protein]-cysteine S-methyltransferase activity"/>
    <property type="evidence" value="ECO:0007669"/>
    <property type="project" value="InterPro"/>
</dbReference>
<dbReference type="PANTHER" id="PTHR10815:SF13">
    <property type="entry name" value="METHYLATED-DNA--PROTEIN-CYSTEINE METHYLTRANSFERASE"/>
    <property type="match status" value="1"/>
</dbReference>
<dbReference type="OrthoDB" id="9802228at2"/>
<proteinExistence type="predicted"/>
<gene>
    <name evidence="3" type="ORF">E2I14_08865</name>
</gene>
<dbReference type="SUPFAM" id="SSF46767">
    <property type="entry name" value="Methylated DNA-protein cysteine methyltransferase, C-terminal domain"/>
    <property type="match status" value="1"/>
</dbReference>
<dbReference type="InterPro" id="IPR014048">
    <property type="entry name" value="MethylDNA_cys_MeTrfase_DNA-bd"/>
</dbReference>
<sequence length="162" mass="17622">MDMHSRFCAIIPAPFGAMGIRTENNQLRELVYLPANIPLKTPTSALAIEAAQQITSYFDHPAFQFTLPLAALGTEHQRKVWRAIEQIPMGQVTNYGAIAKHIGSAPRAVGQACGANWFPLIIPCHRVTAANGIGGFANHNEAAGFHSNVKKWLLAHEGVHGY</sequence>
<keyword evidence="4" id="KW-1185">Reference proteome</keyword>
<dbReference type="GO" id="GO:0006281">
    <property type="term" value="P:DNA repair"/>
    <property type="evidence" value="ECO:0007669"/>
    <property type="project" value="InterPro"/>
</dbReference>
<accession>A0A4R5W2I6</accession>
<protein>
    <submittedName>
        <fullName evidence="3">Methylated-DNA--[protein]-cysteine S-methyltransferase</fullName>
    </submittedName>
</protein>
<dbReference type="SUPFAM" id="SSF53155">
    <property type="entry name" value="Methylated DNA-protein cysteine methyltransferase domain"/>
    <property type="match status" value="1"/>
</dbReference>
<evidence type="ECO:0000313" key="4">
    <source>
        <dbReference type="Proteomes" id="UP000294829"/>
    </source>
</evidence>
<dbReference type="Pfam" id="PF01035">
    <property type="entry name" value="DNA_binding_1"/>
    <property type="match status" value="1"/>
</dbReference>
<dbReference type="InterPro" id="IPR036217">
    <property type="entry name" value="MethylDNA_cys_MeTrfase_DNAb"/>
</dbReference>